<comment type="caution">
    <text evidence="1">The sequence shown here is derived from an EMBL/GenBank/DDBJ whole genome shotgun (WGS) entry which is preliminary data.</text>
</comment>
<accession>A0ABR6XX96</accession>
<dbReference type="Pfam" id="PF13366">
    <property type="entry name" value="PDDEXK_3"/>
    <property type="match status" value="1"/>
</dbReference>
<dbReference type="InterPro" id="IPR026350">
    <property type="entry name" value="GxxExxY"/>
</dbReference>
<name>A0ABR6XX96_9BURK</name>
<organism evidence="1 2">
    <name type="scientific">Undibacterium amnicola</name>
    <dbReference type="NCBI Taxonomy" id="1834038"/>
    <lineage>
        <taxon>Bacteria</taxon>
        <taxon>Pseudomonadati</taxon>
        <taxon>Pseudomonadota</taxon>
        <taxon>Betaproteobacteria</taxon>
        <taxon>Burkholderiales</taxon>
        <taxon>Oxalobacteraceae</taxon>
        <taxon>Undibacterium</taxon>
    </lineage>
</organism>
<dbReference type="EMBL" id="JACOFU010000011">
    <property type="protein sequence ID" value="MBC3833602.1"/>
    <property type="molecule type" value="Genomic_DNA"/>
</dbReference>
<evidence type="ECO:0000313" key="2">
    <source>
        <dbReference type="Proteomes" id="UP000643610"/>
    </source>
</evidence>
<keyword evidence="2" id="KW-1185">Reference proteome</keyword>
<evidence type="ECO:0000313" key="1">
    <source>
        <dbReference type="EMBL" id="MBC3833602.1"/>
    </source>
</evidence>
<dbReference type="NCBIfam" id="TIGR04256">
    <property type="entry name" value="GxxExxY"/>
    <property type="match status" value="1"/>
</dbReference>
<dbReference type="Proteomes" id="UP000643610">
    <property type="component" value="Unassembled WGS sequence"/>
</dbReference>
<sequence length="158" mass="18055">MGRFDVDDVKIKTPQRRDAETLSDTLTERVIGAAIEVHRVLGPGLLESAYEHCLCHELSLRDIRFTRQITLPVHYKGVEIEAAYRLDLLIENSLLIELKSLEKLQEIHKAQVLTYLRLTGYETALLINFMVPVLKDGIKRISLRRSASQRLGVEGFSR</sequence>
<proteinExistence type="predicted"/>
<protein>
    <submittedName>
        <fullName evidence="1">GxxExxY protein</fullName>
    </submittedName>
</protein>
<gene>
    <name evidence="1" type="ORF">H8K33_19000</name>
</gene>
<reference evidence="1 2" key="1">
    <citation type="submission" date="2020-08" db="EMBL/GenBank/DDBJ databases">
        <title>Novel species isolated from subtropical streams in China.</title>
        <authorList>
            <person name="Lu H."/>
        </authorList>
    </citation>
    <scope>NUCLEOTIDE SEQUENCE [LARGE SCALE GENOMIC DNA]</scope>
    <source>
        <strain evidence="1 2">KCTC 52442</strain>
    </source>
</reference>